<dbReference type="PANTHER" id="PTHR30154:SF34">
    <property type="entry name" value="TRANSCRIPTIONAL REGULATOR AZLB"/>
    <property type="match status" value="1"/>
</dbReference>
<keyword evidence="3" id="KW-0804">Transcription</keyword>
<gene>
    <name evidence="5" type="ORF">PaecuDRAFT_2982</name>
</gene>
<dbReference type="Pfam" id="PF13404">
    <property type="entry name" value="HTH_AsnC-type"/>
    <property type="match status" value="1"/>
</dbReference>
<dbReference type="InterPro" id="IPR000485">
    <property type="entry name" value="AsnC-type_HTH_dom"/>
</dbReference>
<evidence type="ECO:0000313" key="6">
    <source>
        <dbReference type="Proteomes" id="UP000005387"/>
    </source>
</evidence>
<dbReference type="AlphaFoldDB" id="E0IBE3"/>
<name>E0IBE3_9BACL</name>
<dbReference type="PROSITE" id="PS50956">
    <property type="entry name" value="HTH_ASNC_2"/>
    <property type="match status" value="1"/>
</dbReference>
<dbReference type="InterPro" id="IPR019888">
    <property type="entry name" value="Tscrpt_reg_AsnC-like"/>
</dbReference>
<sequence length="153" mass="17298">MVLPHLDGIDQRIVDLLLENGRLPYAKIGESLSLSRVAIQKRVESLIEDGIIEHFTIRVNVAKLGKAVSAFFEVVVEPRFVEQVGNQLAEEPCVISIYQMTGPTTLHMHAQLKDEEDVEKFLYEKIYTLQGVVNVETQLVIKRFKAGNGFEVF</sequence>
<proteinExistence type="predicted"/>
<evidence type="ECO:0000259" key="4">
    <source>
        <dbReference type="PROSITE" id="PS50956"/>
    </source>
</evidence>
<dbReference type="SUPFAM" id="SSF54909">
    <property type="entry name" value="Dimeric alpha+beta barrel"/>
    <property type="match status" value="1"/>
</dbReference>
<keyword evidence="1" id="KW-0805">Transcription regulation</keyword>
<dbReference type="PANTHER" id="PTHR30154">
    <property type="entry name" value="LEUCINE-RESPONSIVE REGULATORY PROTEIN"/>
    <property type="match status" value="1"/>
</dbReference>
<protein>
    <submittedName>
        <fullName evidence="5">Transcriptional regulator, AsnC family</fullName>
    </submittedName>
</protein>
<dbReference type="Proteomes" id="UP000005387">
    <property type="component" value="Unassembled WGS sequence"/>
</dbReference>
<dbReference type="InterPro" id="IPR036388">
    <property type="entry name" value="WH-like_DNA-bd_sf"/>
</dbReference>
<dbReference type="Gene3D" id="1.10.10.10">
    <property type="entry name" value="Winged helix-like DNA-binding domain superfamily/Winged helix DNA-binding domain"/>
    <property type="match status" value="1"/>
</dbReference>
<organism evidence="5 6">
    <name type="scientific">Paenibacillus curdlanolyticus YK9</name>
    <dbReference type="NCBI Taxonomy" id="717606"/>
    <lineage>
        <taxon>Bacteria</taxon>
        <taxon>Bacillati</taxon>
        <taxon>Bacillota</taxon>
        <taxon>Bacilli</taxon>
        <taxon>Bacillales</taxon>
        <taxon>Paenibacillaceae</taxon>
        <taxon>Paenibacillus</taxon>
    </lineage>
</organism>
<dbReference type="PRINTS" id="PR00033">
    <property type="entry name" value="HTHASNC"/>
</dbReference>
<evidence type="ECO:0000256" key="3">
    <source>
        <dbReference type="ARBA" id="ARBA00023163"/>
    </source>
</evidence>
<dbReference type="GO" id="GO:0005829">
    <property type="term" value="C:cytosol"/>
    <property type="evidence" value="ECO:0007669"/>
    <property type="project" value="TreeGrafter"/>
</dbReference>
<dbReference type="InterPro" id="IPR019887">
    <property type="entry name" value="Tscrpt_reg_AsnC/Lrp_C"/>
</dbReference>
<reference evidence="5 6" key="1">
    <citation type="submission" date="2010-07" db="EMBL/GenBank/DDBJ databases">
        <title>The draft genome of Paenibacillus curdlanolyticus YK9.</title>
        <authorList>
            <consortium name="US DOE Joint Genome Institute (JGI-PGF)"/>
            <person name="Lucas S."/>
            <person name="Copeland A."/>
            <person name="Lapidus A."/>
            <person name="Cheng J.-F."/>
            <person name="Bruce D."/>
            <person name="Goodwin L."/>
            <person name="Pitluck S."/>
            <person name="Land M.L."/>
            <person name="Hauser L."/>
            <person name="Chang Y.-J."/>
            <person name="Jeffries C."/>
            <person name="Anderson I.J."/>
            <person name="Johnson E."/>
            <person name="Loganathan U."/>
            <person name="Mulhopadhyay B."/>
            <person name="Kyrpides N."/>
            <person name="Woyke T.J."/>
        </authorList>
    </citation>
    <scope>NUCLEOTIDE SEQUENCE [LARGE SCALE GENOMIC DNA]</scope>
    <source>
        <strain evidence="5 6">YK9</strain>
    </source>
</reference>
<dbReference type="Gene3D" id="3.30.70.920">
    <property type="match status" value="1"/>
</dbReference>
<dbReference type="EMBL" id="AEDD01000008">
    <property type="protein sequence ID" value="EFM10023.1"/>
    <property type="molecule type" value="Genomic_DNA"/>
</dbReference>
<dbReference type="SUPFAM" id="SSF46785">
    <property type="entry name" value="Winged helix' DNA-binding domain"/>
    <property type="match status" value="1"/>
</dbReference>
<dbReference type="SMART" id="SM00344">
    <property type="entry name" value="HTH_ASNC"/>
    <property type="match status" value="1"/>
</dbReference>
<evidence type="ECO:0000256" key="1">
    <source>
        <dbReference type="ARBA" id="ARBA00023015"/>
    </source>
</evidence>
<dbReference type="RefSeq" id="WP_006038970.1">
    <property type="nucleotide sequence ID" value="NZ_AEDD01000008.1"/>
</dbReference>
<feature type="domain" description="HTH asnC-type" evidence="4">
    <location>
        <begin position="6"/>
        <end position="67"/>
    </location>
</feature>
<keyword evidence="2" id="KW-0238">DNA-binding</keyword>
<dbReference type="eggNOG" id="COG1522">
    <property type="taxonomic scope" value="Bacteria"/>
</dbReference>
<dbReference type="OrthoDB" id="529868at2"/>
<accession>E0IBE3</accession>
<dbReference type="InterPro" id="IPR036390">
    <property type="entry name" value="WH_DNA-bd_sf"/>
</dbReference>
<dbReference type="GO" id="GO:0043200">
    <property type="term" value="P:response to amino acid"/>
    <property type="evidence" value="ECO:0007669"/>
    <property type="project" value="TreeGrafter"/>
</dbReference>
<dbReference type="GO" id="GO:0043565">
    <property type="term" value="F:sequence-specific DNA binding"/>
    <property type="evidence" value="ECO:0007669"/>
    <property type="project" value="InterPro"/>
</dbReference>
<evidence type="ECO:0000313" key="5">
    <source>
        <dbReference type="EMBL" id="EFM10023.1"/>
    </source>
</evidence>
<keyword evidence="6" id="KW-1185">Reference proteome</keyword>
<dbReference type="STRING" id="717606.PaecuDRAFT_2982"/>
<dbReference type="Pfam" id="PF01037">
    <property type="entry name" value="AsnC_trans_reg"/>
    <property type="match status" value="1"/>
</dbReference>
<evidence type="ECO:0000256" key="2">
    <source>
        <dbReference type="ARBA" id="ARBA00023125"/>
    </source>
</evidence>
<dbReference type="InterPro" id="IPR011008">
    <property type="entry name" value="Dimeric_a/b-barrel"/>
</dbReference>